<organism evidence="1 2">
    <name type="scientific">Algoriphagus halophytocola</name>
    <dbReference type="NCBI Taxonomy" id="2991499"/>
    <lineage>
        <taxon>Bacteria</taxon>
        <taxon>Pseudomonadati</taxon>
        <taxon>Bacteroidota</taxon>
        <taxon>Cytophagia</taxon>
        <taxon>Cytophagales</taxon>
        <taxon>Cyclobacteriaceae</taxon>
        <taxon>Algoriphagus</taxon>
    </lineage>
</organism>
<evidence type="ECO:0000313" key="2">
    <source>
        <dbReference type="Proteomes" id="UP001163156"/>
    </source>
</evidence>
<dbReference type="Proteomes" id="UP001163156">
    <property type="component" value="Chromosome"/>
</dbReference>
<dbReference type="RefSeq" id="WP_264808650.1">
    <property type="nucleotide sequence ID" value="NZ_CP110226.1"/>
</dbReference>
<keyword evidence="2" id="KW-1185">Reference proteome</keyword>
<protein>
    <recommendedName>
        <fullName evidence="3">6-bladed beta-propeller</fullName>
    </recommendedName>
</protein>
<accession>A0ABY6MGT3</accession>
<name>A0ABY6MGT3_9BACT</name>
<gene>
    <name evidence="1" type="ORF">OM944_16160</name>
</gene>
<evidence type="ECO:0000313" key="1">
    <source>
        <dbReference type="EMBL" id="UZD22195.1"/>
    </source>
</evidence>
<sequence length="378" mass="43210">MKNILIGILLISILWACQRVEEEKSRVDLSESEIVNDWLFRKAAQIDLVPLEYKGYESLVLTIRDVITQGGEYYVVDSDISDTKSIKKFDGAGKFKGVLKDVSFEYRDYKIESVSKFKDGKLLVLDESSHCFVLNSDLLAEEIHELPFKASKVAYFEDSIYFYSNRRGKNNQGDSLMYDFVVYDSDFNFVSGFDKFEIPEYSQNVSLMVDGSFSASDKLLYSSLTGDTIYSINSKGKSEMLKIAFQNPTFSLNEYPEVSMGSVLPILQSDFSWGISNLVSYNDYVFFNYYDRNSIMCAVVDMRNAKTIVSDPKGTKDDADVLPWPRVTSDGFLLGWYSGESLKWFNNIDSRSEESILYRSRKFIDASSNPVLVKYKIQ</sequence>
<reference evidence="1" key="1">
    <citation type="submission" date="2022-10" db="EMBL/GenBank/DDBJ databases">
        <title>Algoriphagus sp. a novel bacteria isolate from halophytes salicornia europaea.</title>
        <authorList>
            <person name="Peng Y."/>
            <person name="Jiang L."/>
            <person name="Lee J."/>
        </authorList>
    </citation>
    <scope>NUCLEOTIDE SEQUENCE</scope>
    <source>
        <strain evidence="1">TR-M5</strain>
    </source>
</reference>
<evidence type="ECO:0008006" key="3">
    <source>
        <dbReference type="Google" id="ProtNLM"/>
    </source>
</evidence>
<dbReference type="EMBL" id="CP110226">
    <property type="protein sequence ID" value="UZD22195.1"/>
    <property type="molecule type" value="Genomic_DNA"/>
</dbReference>
<proteinExistence type="predicted"/>